<dbReference type="Gene3D" id="2.40.128.20">
    <property type="match status" value="1"/>
</dbReference>
<protein>
    <submittedName>
        <fullName evidence="1">DUF1934 domain-containing protein</fullName>
    </submittedName>
</protein>
<name>A0A9D2U4T1_9FIRM</name>
<comment type="caution">
    <text evidence="1">The sequence shown here is derived from an EMBL/GenBank/DDBJ whole genome shotgun (WGS) entry which is preliminary data.</text>
</comment>
<organism evidence="1 2">
    <name type="scientific">Candidatus Blautia stercoripullorum</name>
    <dbReference type="NCBI Taxonomy" id="2838502"/>
    <lineage>
        <taxon>Bacteria</taxon>
        <taxon>Bacillati</taxon>
        <taxon>Bacillota</taxon>
        <taxon>Clostridia</taxon>
        <taxon>Lachnospirales</taxon>
        <taxon>Lachnospiraceae</taxon>
        <taxon>Blautia</taxon>
    </lineage>
</organism>
<dbReference type="Pfam" id="PF09148">
    <property type="entry name" value="DUF1934"/>
    <property type="match status" value="1"/>
</dbReference>
<dbReference type="AlphaFoldDB" id="A0A9D2U4T1"/>
<dbReference type="EMBL" id="DWUX01000204">
    <property type="protein sequence ID" value="HJD40650.1"/>
    <property type="molecule type" value="Genomic_DNA"/>
</dbReference>
<dbReference type="Proteomes" id="UP000823850">
    <property type="component" value="Unassembled WGS sequence"/>
</dbReference>
<evidence type="ECO:0000313" key="2">
    <source>
        <dbReference type="Proteomes" id="UP000823850"/>
    </source>
</evidence>
<dbReference type="InterPro" id="IPR015231">
    <property type="entry name" value="DUF1934"/>
</dbReference>
<dbReference type="SUPFAM" id="SSF50814">
    <property type="entry name" value="Lipocalins"/>
    <property type="match status" value="1"/>
</dbReference>
<dbReference type="InterPro" id="IPR012674">
    <property type="entry name" value="Calycin"/>
</dbReference>
<reference evidence="1" key="2">
    <citation type="submission" date="2021-04" db="EMBL/GenBank/DDBJ databases">
        <authorList>
            <person name="Gilroy R."/>
        </authorList>
    </citation>
    <scope>NUCLEOTIDE SEQUENCE</scope>
    <source>
        <strain evidence="1">ChiW19-6364</strain>
    </source>
</reference>
<reference evidence="1" key="1">
    <citation type="journal article" date="2021" name="PeerJ">
        <title>Extensive microbial diversity within the chicken gut microbiome revealed by metagenomics and culture.</title>
        <authorList>
            <person name="Gilroy R."/>
            <person name="Ravi A."/>
            <person name="Getino M."/>
            <person name="Pursley I."/>
            <person name="Horton D.L."/>
            <person name="Alikhan N.F."/>
            <person name="Baker D."/>
            <person name="Gharbi K."/>
            <person name="Hall N."/>
            <person name="Watson M."/>
            <person name="Adriaenssens E.M."/>
            <person name="Foster-Nyarko E."/>
            <person name="Jarju S."/>
            <person name="Secka A."/>
            <person name="Antonio M."/>
            <person name="Oren A."/>
            <person name="Chaudhuri R.R."/>
            <person name="La Ragione R."/>
            <person name="Hildebrand F."/>
            <person name="Pallen M.J."/>
        </authorList>
    </citation>
    <scope>NUCLEOTIDE SEQUENCE</scope>
    <source>
        <strain evidence="1">ChiW19-6364</strain>
    </source>
</reference>
<gene>
    <name evidence="1" type="ORF">H9913_11545</name>
</gene>
<accession>A0A9D2U4T1</accession>
<proteinExistence type="predicted"/>
<sequence length="152" mass="17084">MNKDVLVTIKGLQNLENTGDPEEVELVAKGDYYFKNGHHYILFDEMTEGFSEPTRNTIKITEKSVEVKKKGVTNVQMIFEENKKNLTYYATPFGNLQMGIAATKIAVQEEEEGLDLAIDYALEINAEHAADCQIQINVKPKAEGKFSLDLLP</sequence>
<evidence type="ECO:0000313" key="1">
    <source>
        <dbReference type="EMBL" id="HJD40650.1"/>
    </source>
</evidence>